<reference evidence="22" key="1">
    <citation type="submission" date="2021-02" db="EMBL/GenBank/DDBJ databases">
        <authorList>
            <person name="Dougan E. K."/>
            <person name="Rhodes N."/>
            <person name="Thang M."/>
            <person name="Chan C."/>
        </authorList>
    </citation>
    <scope>NUCLEOTIDE SEQUENCE</scope>
</reference>
<gene>
    <name evidence="22" type="primary">Riok1</name>
    <name evidence="22" type="ORF">SPIL2461_LOCUS7576</name>
</gene>
<dbReference type="EMBL" id="CAJNIZ010011980">
    <property type="protein sequence ID" value="CAE7327399.1"/>
    <property type="molecule type" value="Genomic_DNA"/>
</dbReference>
<evidence type="ECO:0000256" key="14">
    <source>
        <dbReference type="ARBA" id="ARBA00022840"/>
    </source>
</evidence>
<keyword evidence="20" id="KW-0472">Membrane</keyword>
<dbReference type="AlphaFoldDB" id="A0A812NTH9"/>
<evidence type="ECO:0000256" key="18">
    <source>
        <dbReference type="ARBA" id="ARBA00068838"/>
    </source>
</evidence>
<evidence type="ECO:0000256" key="7">
    <source>
        <dbReference type="ARBA" id="ARBA00022517"/>
    </source>
</evidence>
<evidence type="ECO:0000256" key="17">
    <source>
        <dbReference type="ARBA" id="ARBA00048679"/>
    </source>
</evidence>
<evidence type="ECO:0000256" key="12">
    <source>
        <dbReference type="ARBA" id="ARBA00022777"/>
    </source>
</evidence>
<keyword evidence="14" id="KW-0067">ATP-binding</keyword>
<dbReference type="Pfam" id="PF20434">
    <property type="entry name" value="BD-FAE"/>
    <property type="match status" value="1"/>
</dbReference>
<comment type="catalytic activity">
    <reaction evidence="16">
        <text>L-threonyl-[protein] + ATP = O-phospho-L-threonyl-[protein] + ADP + H(+)</text>
        <dbReference type="Rhea" id="RHEA:46608"/>
        <dbReference type="Rhea" id="RHEA-COMP:11060"/>
        <dbReference type="Rhea" id="RHEA-COMP:11605"/>
        <dbReference type="ChEBI" id="CHEBI:15378"/>
        <dbReference type="ChEBI" id="CHEBI:30013"/>
        <dbReference type="ChEBI" id="CHEBI:30616"/>
        <dbReference type="ChEBI" id="CHEBI:61977"/>
        <dbReference type="ChEBI" id="CHEBI:456216"/>
        <dbReference type="EC" id="2.7.11.1"/>
    </reaction>
</comment>
<dbReference type="SUPFAM" id="SSF56112">
    <property type="entry name" value="Protein kinase-like (PK-like)"/>
    <property type="match status" value="1"/>
</dbReference>
<evidence type="ECO:0000259" key="21">
    <source>
        <dbReference type="SMART" id="SM00090"/>
    </source>
</evidence>
<comment type="cofactor">
    <cofactor evidence="1">
        <name>Mg(2+)</name>
        <dbReference type="ChEBI" id="CHEBI:18420"/>
    </cofactor>
</comment>
<dbReference type="Gene3D" id="3.40.50.1820">
    <property type="entry name" value="alpha/beta hydrolase"/>
    <property type="match status" value="1"/>
</dbReference>
<evidence type="ECO:0000313" key="22">
    <source>
        <dbReference type="EMBL" id="CAE7327399.1"/>
    </source>
</evidence>
<dbReference type="GO" id="GO:0005737">
    <property type="term" value="C:cytoplasm"/>
    <property type="evidence" value="ECO:0007669"/>
    <property type="project" value="UniProtKB-SubCell"/>
</dbReference>
<dbReference type="CDD" id="cd05147">
    <property type="entry name" value="RIO1_euk"/>
    <property type="match status" value="1"/>
</dbReference>
<keyword evidence="10" id="KW-0479">Metal-binding</keyword>
<feature type="domain" description="RIO kinase" evidence="21">
    <location>
        <begin position="490"/>
        <end position="728"/>
    </location>
</feature>
<dbReference type="InterPro" id="IPR011009">
    <property type="entry name" value="Kinase-like_dom_sf"/>
</dbReference>
<keyword evidence="20" id="KW-0812">Transmembrane</keyword>
<keyword evidence="23" id="KW-1185">Reference proteome</keyword>
<evidence type="ECO:0000256" key="2">
    <source>
        <dbReference type="ARBA" id="ARBA00004496"/>
    </source>
</evidence>
<evidence type="ECO:0000256" key="19">
    <source>
        <dbReference type="SAM" id="MobiDB-lite"/>
    </source>
</evidence>
<dbReference type="GO" id="GO:0005524">
    <property type="term" value="F:ATP binding"/>
    <property type="evidence" value="ECO:0007669"/>
    <property type="project" value="UniProtKB-KW"/>
</dbReference>
<evidence type="ECO:0000256" key="15">
    <source>
        <dbReference type="ARBA" id="ARBA00022842"/>
    </source>
</evidence>
<keyword evidence="13" id="KW-0378">Hydrolase</keyword>
<feature type="transmembrane region" description="Helical" evidence="20">
    <location>
        <begin position="70"/>
        <end position="90"/>
    </location>
</feature>
<dbReference type="PANTHER" id="PTHR45723">
    <property type="entry name" value="SERINE/THREONINE-PROTEIN KINASE RIO1"/>
    <property type="match status" value="1"/>
</dbReference>
<dbReference type="Proteomes" id="UP000649617">
    <property type="component" value="Unassembled WGS sequence"/>
</dbReference>
<dbReference type="GO" id="GO:0004674">
    <property type="term" value="F:protein serine/threonine kinase activity"/>
    <property type="evidence" value="ECO:0007669"/>
    <property type="project" value="UniProtKB-KW"/>
</dbReference>
<proteinExistence type="inferred from homology"/>
<feature type="region of interest" description="Disordered" evidence="19">
    <location>
        <begin position="826"/>
        <end position="904"/>
    </location>
</feature>
<dbReference type="SUPFAM" id="SSF53474">
    <property type="entry name" value="alpha/beta-Hydrolases"/>
    <property type="match status" value="1"/>
</dbReference>
<evidence type="ECO:0000256" key="13">
    <source>
        <dbReference type="ARBA" id="ARBA00022801"/>
    </source>
</evidence>
<dbReference type="GO" id="GO:0016787">
    <property type="term" value="F:hydrolase activity"/>
    <property type="evidence" value="ECO:0007669"/>
    <property type="project" value="UniProtKB-KW"/>
</dbReference>
<comment type="subcellular location">
    <subcellularLocation>
        <location evidence="2">Cytoplasm</location>
    </subcellularLocation>
</comment>
<evidence type="ECO:0000313" key="23">
    <source>
        <dbReference type="Proteomes" id="UP000649617"/>
    </source>
</evidence>
<feature type="compositionally biased region" description="Basic and acidic residues" evidence="19">
    <location>
        <begin position="852"/>
        <end position="881"/>
    </location>
</feature>
<keyword evidence="9" id="KW-0808">Transferase</keyword>
<dbReference type="InterPro" id="IPR029058">
    <property type="entry name" value="AB_hydrolase_fold"/>
</dbReference>
<evidence type="ECO:0000256" key="9">
    <source>
        <dbReference type="ARBA" id="ARBA00022679"/>
    </source>
</evidence>
<dbReference type="GO" id="GO:0042254">
    <property type="term" value="P:ribosome biogenesis"/>
    <property type="evidence" value="ECO:0007669"/>
    <property type="project" value="UniProtKB-KW"/>
</dbReference>
<evidence type="ECO:0000256" key="5">
    <source>
        <dbReference type="ARBA" id="ARBA00016038"/>
    </source>
</evidence>
<dbReference type="Gene3D" id="3.30.200.20">
    <property type="entry name" value="Phosphorylase Kinase, domain 1"/>
    <property type="match status" value="1"/>
</dbReference>
<sequence>MRRPQCHALRSGEGSSSYEDEKYLSVQDFSTLLPLPAVVRLGEYLQQWLWTYAWHLPLQTIRLTAFFARLFLYVVFLLPGLIFGLVYWAFAGENILSVNYKDKGGLRHNCDIYLPSHLNHKGKPDQPKAPVMIIIPGGAFILGHKAYVTMLCRALRSVGFLCIAVDYRYWPQTTIDGMVEDVNEAVAWSVQHCADYGGDRKQIGILGLSSGAHVAALLLTRRAATEEKEISAGLEARPSQSLQKAMQALHATVLTNRSTPEGPALQSSWSTSDILGFIGLGGIYHLHGRFMSHLHAKGIDFVLQRLVFGETEAIRESRSPAVMVRRSQGLADRLPPVLLVHGTSDKIVPQEQSEEFQKTLSALGADVQLVFSPGEGHNDPVIHSPLMSNHDTVQAILLAMRRWGAQYPFSASTDKVETADDEDALSTSVDELFGALPKWPRTPKSAGISDFGFSKCGAEAAGTSELCHAAQNSAIQSERKAAAFRNLGLTQDSRATVEQVLDPRTMHVLSKFLKRGLFDEIHGCISTGKEANVYYATSGDGIQRAVKVYKTSILVFKDRARYVEGEFRFRQGYCKGNPRKMVAQWAEKEMRNLRRLAAAGIPCPEVVDVRQNVLVMEFLGEDGNAAPRLKDADGLDSAAWDQLYMDCAVLMRTMMQRCKLVHGDLSEYNMLHNDGQLYIIDVSQSVESDHPQALDFLKRDCVNVNNFFAKRMSRTVLPVKRLFDFVVTRELPRLNASGANNEEDSEAFKALLDAAEKGDFQEDDVEDEVFIQTWIPSNLNQVSDQRFLEEELEKRRRGEEVLCERLLADDASDLEDEVASTCETQQIASNGAGGADVVDADGADDDDESDSDPEHDGKNDGHRPEGMDKAEWKRKVKEEKREKRKEKVPKALKKKFRKQAAQGR</sequence>
<evidence type="ECO:0000256" key="10">
    <source>
        <dbReference type="ARBA" id="ARBA00022723"/>
    </source>
</evidence>
<evidence type="ECO:0000256" key="1">
    <source>
        <dbReference type="ARBA" id="ARBA00001946"/>
    </source>
</evidence>
<feature type="compositionally biased region" description="Acidic residues" evidence="19">
    <location>
        <begin position="838"/>
        <end position="851"/>
    </location>
</feature>
<dbReference type="FunFam" id="3.30.200.20:FF:000148">
    <property type="entry name" value="Serine/threonine-protein kinase RIO1"/>
    <property type="match status" value="1"/>
</dbReference>
<dbReference type="OrthoDB" id="205248at2759"/>
<evidence type="ECO:0000256" key="6">
    <source>
        <dbReference type="ARBA" id="ARBA00022490"/>
    </source>
</evidence>
<dbReference type="EC" id="2.7.11.1" evidence="4"/>
<keyword evidence="6" id="KW-0963">Cytoplasm</keyword>
<comment type="caution">
    <text evidence="22">The sequence shown here is derived from an EMBL/GenBank/DDBJ whole genome shotgun (WGS) entry which is preliminary data.</text>
</comment>
<accession>A0A812NTH9</accession>
<keyword evidence="8" id="KW-0723">Serine/threonine-protein kinase</keyword>
<organism evidence="22 23">
    <name type="scientific">Symbiodinium pilosum</name>
    <name type="common">Dinoflagellate</name>
    <dbReference type="NCBI Taxonomy" id="2952"/>
    <lineage>
        <taxon>Eukaryota</taxon>
        <taxon>Sar</taxon>
        <taxon>Alveolata</taxon>
        <taxon>Dinophyceae</taxon>
        <taxon>Suessiales</taxon>
        <taxon>Symbiodiniaceae</taxon>
        <taxon>Symbiodinium</taxon>
    </lineage>
</organism>
<dbReference type="SMART" id="SM00090">
    <property type="entry name" value="RIO"/>
    <property type="match status" value="1"/>
</dbReference>
<evidence type="ECO:0000256" key="8">
    <source>
        <dbReference type="ARBA" id="ARBA00022527"/>
    </source>
</evidence>
<keyword evidence="15" id="KW-0460">Magnesium</keyword>
<keyword evidence="12" id="KW-0418">Kinase</keyword>
<dbReference type="PROSITE" id="PS01245">
    <property type="entry name" value="RIO1"/>
    <property type="match status" value="1"/>
</dbReference>
<name>A0A812NTH9_SYMPI</name>
<dbReference type="InterPro" id="IPR049492">
    <property type="entry name" value="BD-FAE-like_dom"/>
</dbReference>
<evidence type="ECO:0000256" key="3">
    <source>
        <dbReference type="ARBA" id="ARBA00009196"/>
    </source>
</evidence>
<dbReference type="InterPro" id="IPR000687">
    <property type="entry name" value="RIO_kinase"/>
</dbReference>
<keyword evidence="7" id="KW-0690">Ribosome biogenesis</keyword>
<dbReference type="Pfam" id="PF01163">
    <property type="entry name" value="RIO1"/>
    <property type="match status" value="1"/>
</dbReference>
<comment type="catalytic activity">
    <reaction evidence="17">
        <text>L-seryl-[protein] + ATP = O-phospho-L-seryl-[protein] + ADP + H(+)</text>
        <dbReference type="Rhea" id="RHEA:17989"/>
        <dbReference type="Rhea" id="RHEA-COMP:9863"/>
        <dbReference type="Rhea" id="RHEA-COMP:11604"/>
        <dbReference type="ChEBI" id="CHEBI:15378"/>
        <dbReference type="ChEBI" id="CHEBI:29999"/>
        <dbReference type="ChEBI" id="CHEBI:30616"/>
        <dbReference type="ChEBI" id="CHEBI:83421"/>
        <dbReference type="ChEBI" id="CHEBI:456216"/>
        <dbReference type="EC" id="2.7.11.1"/>
    </reaction>
</comment>
<protein>
    <recommendedName>
        <fullName evidence="5">Serine/threonine-protein kinase RIO1</fullName>
        <ecNumber evidence="4">2.7.11.1</ecNumber>
    </recommendedName>
    <alternativeName>
        <fullName evidence="18">Serine/threonine-protein kinase rio1</fullName>
    </alternativeName>
</protein>
<comment type="similarity">
    <text evidence="3">Belongs to the protein kinase superfamily. RIO-type Ser/Thr kinase family.</text>
</comment>
<evidence type="ECO:0000256" key="4">
    <source>
        <dbReference type="ARBA" id="ARBA00012513"/>
    </source>
</evidence>
<evidence type="ECO:0000256" key="16">
    <source>
        <dbReference type="ARBA" id="ARBA00047899"/>
    </source>
</evidence>
<feature type="compositionally biased region" description="Basic residues" evidence="19">
    <location>
        <begin position="882"/>
        <end position="898"/>
    </location>
</feature>
<dbReference type="InterPro" id="IPR051272">
    <property type="entry name" value="RIO-type_Ser/Thr_kinase"/>
</dbReference>
<evidence type="ECO:0000256" key="20">
    <source>
        <dbReference type="SAM" id="Phobius"/>
    </source>
</evidence>
<dbReference type="Gene3D" id="1.10.510.10">
    <property type="entry name" value="Transferase(Phosphotransferase) domain 1"/>
    <property type="match status" value="1"/>
</dbReference>
<evidence type="ECO:0000256" key="11">
    <source>
        <dbReference type="ARBA" id="ARBA00022741"/>
    </source>
</evidence>
<keyword evidence="11" id="KW-0547">Nucleotide-binding</keyword>
<keyword evidence="20" id="KW-1133">Transmembrane helix</keyword>
<dbReference type="InterPro" id="IPR018934">
    <property type="entry name" value="RIO_dom"/>
</dbReference>
<dbReference type="GO" id="GO:0046872">
    <property type="term" value="F:metal ion binding"/>
    <property type="evidence" value="ECO:0007669"/>
    <property type="project" value="UniProtKB-KW"/>
</dbReference>
<dbReference type="InterPro" id="IPR018935">
    <property type="entry name" value="RIO_kinase_CS"/>
</dbReference>